<proteinExistence type="predicted"/>
<keyword evidence="2" id="KW-1185">Reference proteome</keyword>
<name>A0A420VIS1_9BACI</name>
<protein>
    <submittedName>
        <fullName evidence="1">Uncharacterized protein</fullName>
    </submittedName>
</protein>
<sequence length="196" mass="22776">MYILNSNFTFLKNVGDISEVKLNELKEAFKNYPEFIYQGKNNLLFRKGVSGIVIQPNQLTYVTQGDVEQIDLEFIISELQKLHELLNLSQSSVFGLRFEAIENRNTNLMEKSRLIIKDVSDIIEAQGIGFRFMIKNEKFFGDIHIEPFIKDPQKSFFNVILQSSANINVNESHAFVRELFDWSLEKIKKAANELYK</sequence>
<organism evidence="1 2">
    <name type="scientific">Caldibacillus debilis GB1</name>
    <dbReference type="NCBI Taxonomy" id="1339248"/>
    <lineage>
        <taxon>Bacteria</taxon>
        <taxon>Bacillati</taxon>
        <taxon>Bacillota</taxon>
        <taxon>Bacilli</taxon>
        <taxon>Bacillales</taxon>
        <taxon>Bacillaceae</taxon>
        <taxon>Caldibacillus</taxon>
    </lineage>
</organism>
<evidence type="ECO:0000313" key="2">
    <source>
        <dbReference type="Proteomes" id="UP000286235"/>
    </source>
</evidence>
<reference evidence="1 2" key="1">
    <citation type="submission" date="2013-12" db="EMBL/GenBank/DDBJ databases">
        <title>Genome and proteome characterization of Caldibacillus debilis GB1 derived from a cellulolytic aero-tolerant co-culture.</title>
        <authorList>
            <person name="Wushke S.T."/>
            <person name="Zhang X."/>
            <person name="Fristensky B."/>
            <person name="Wilkins J.A."/>
            <person name="Levin D.B."/>
            <person name="Sparling R."/>
        </authorList>
    </citation>
    <scope>NUCLEOTIDE SEQUENCE [LARGE SCALE GENOMIC DNA]</scope>
    <source>
        <strain evidence="1 2">GB1</strain>
    </source>
</reference>
<evidence type="ECO:0000313" key="1">
    <source>
        <dbReference type="EMBL" id="RKO63574.1"/>
    </source>
</evidence>
<accession>A0A420VIS1</accession>
<dbReference type="RefSeq" id="WP_120666361.1">
    <property type="nucleotide sequence ID" value="NZ_AZRV01000006.1"/>
</dbReference>
<gene>
    <name evidence="1" type="ORF">Cdeb_02836</name>
</gene>
<dbReference type="EMBL" id="AZRV01000006">
    <property type="protein sequence ID" value="RKO63574.1"/>
    <property type="molecule type" value="Genomic_DNA"/>
</dbReference>
<dbReference type="AlphaFoldDB" id="A0A420VIS1"/>
<dbReference type="Proteomes" id="UP000286235">
    <property type="component" value="Unassembled WGS sequence"/>
</dbReference>
<comment type="caution">
    <text evidence="1">The sequence shown here is derived from an EMBL/GenBank/DDBJ whole genome shotgun (WGS) entry which is preliminary data.</text>
</comment>